<reference evidence="10" key="1">
    <citation type="submission" date="2020-05" db="UniProtKB">
        <authorList>
            <consortium name="EnsemblMetazoa"/>
        </authorList>
    </citation>
    <scope>IDENTIFICATION</scope>
    <source>
        <strain evidence="10">USDA</strain>
    </source>
</reference>
<keyword evidence="9" id="KW-0732">Signal</keyword>
<evidence type="ECO:0000256" key="3">
    <source>
        <dbReference type="ARBA" id="ARBA00022525"/>
    </source>
</evidence>
<evidence type="ECO:0000256" key="2">
    <source>
        <dbReference type="ARBA" id="ARBA00010680"/>
    </source>
</evidence>
<dbReference type="GO" id="GO:0019731">
    <property type="term" value="P:antibacterial humoral response"/>
    <property type="evidence" value="ECO:0007669"/>
    <property type="project" value="InterPro"/>
</dbReference>
<evidence type="ECO:0000256" key="4">
    <source>
        <dbReference type="ARBA" id="ARBA00022529"/>
    </source>
</evidence>
<organism evidence="10 11">
    <name type="scientific">Stomoxys calcitrans</name>
    <name type="common">Stable fly</name>
    <name type="synonym">Conops calcitrans</name>
    <dbReference type="NCBI Taxonomy" id="35570"/>
    <lineage>
        <taxon>Eukaryota</taxon>
        <taxon>Metazoa</taxon>
        <taxon>Ecdysozoa</taxon>
        <taxon>Arthropoda</taxon>
        <taxon>Hexapoda</taxon>
        <taxon>Insecta</taxon>
        <taxon>Pterygota</taxon>
        <taxon>Neoptera</taxon>
        <taxon>Endopterygota</taxon>
        <taxon>Diptera</taxon>
        <taxon>Brachycera</taxon>
        <taxon>Muscomorpha</taxon>
        <taxon>Muscoidea</taxon>
        <taxon>Muscidae</taxon>
        <taxon>Stomoxys</taxon>
    </lineage>
</organism>
<dbReference type="PANTHER" id="PTHR38329">
    <property type="entry name" value="CECROPIN-A1-RELATED"/>
    <property type="match status" value="1"/>
</dbReference>
<sequence length="63" mass="6919">MNFNKFFILIAFVFAVFVAQTEAGWLKKLGKQIGRIGQQTWDAAKDVVNVADKGIYLAGALEG</sequence>
<dbReference type="GO" id="GO:0050830">
    <property type="term" value="P:defense response to Gram-positive bacterium"/>
    <property type="evidence" value="ECO:0007669"/>
    <property type="project" value="TreeGrafter"/>
</dbReference>
<dbReference type="InterPro" id="IPR020400">
    <property type="entry name" value="CecC/Srx/CECD"/>
</dbReference>
<dbReference type="GO" id="GO:0005615">
    <property type="term" value="C:extracellular space"/>
    <property type="evidence" value="ECO:0007669"/>
    <property type="project" value="TreeGrafter"/>
</dbReference>
<name>A0A2Y9D4S4_STOCA</name>
<dbReference type="PANTHER" id="PTHR38329:SF1">
    <property type="entry name" value="CECROPIN-A1-RELATED"/>
    <property type="match status" value="1"/>
</dbReference>
<accession>A0A2Y9D4S4</accession>
<evidence type="ECO:0000256" key="9">
    <source>
        <dbReference type="SAM" id="SignalP"/>
    </source>
</evidence>
<protein>
    <submittedName>
        <fullName evidence="10">Uncharacterized protein</fullName>
    </submittedName>
</protein>
<feature type="signal peptide" evidence="9">
    <location>
        <begin position="1"/>
        <end position="23"/>
    </location>
</feature>
<keyword evidence="7 8" id="KW-0044">Antibiotic</keyword>
<dbReference type="AlphaFoldDB" id="A0A2Y9D4S4"/>
<evidence type="ECO:0000256" key="7">
    <source>
        <dbReference type="ARBA" id="ARBA00023022"/>
    </source>
</evidence>
<dbReference type="Proteomes" id="UP000095300">
    <property type="component" value="Unassembled WGS sequence"/>
</dbReference>
<dbReference type="EnsemblMetazoa" id="SCAU016918-RA">
    <property type="protein sequence ID" value="SCAU016918-PA"/>
    <property type="gene ID" value="SCAU016918"/>
</dbReference>
<comment type="subcellular location">
    <subcellularLocation>
        <location evidence="1 8">Secreted</location>
    </subcellularLocation>
</comment>
<evidence type="ECO:0000313" key="10">
    <source>
        <dbReference type="EnsemblMetazoa" id="SCAU016918-PA"/>
    </source>
</evidence>
<proteinExistence type="inferred from homology"/>
<evidence type="ECO:0000256" key="1">
    <source>
        <dbReference type="ARBA" id="ARBA00004613"/>
    </source>
</evidence>
<dbReference type="VEuPathDB" id="VectorBase:SCAU016918"/>
<dbReference type="GO" id="GO:0050829">
    <property type="term" value="P:defense response to Gram-negative bacterium"/>
    <property type="evidence" value="ECO:0007669"/>
    <property type="project" value="TreeGrafter"/>
</dbReference>
<feature type="chain" id="PRO_5016138781" evidence="9">
    <location>
        <begin position="24"/>
        <end position="63"/>
    </location>
</feature>
<evidence type="ECO:0000256" key="8">
    <source>
        <dbReference type="RuleBase" id="RU003948"/>
    </source>
</evidence>
<evidence type="ECO:0000313" key="11">
    <source>
        <dbReference type="Proteomes" id="UP000095300"/>
    </source>
</evidence>
<evidence type="ECO:0000256" key="6">
    <source>
        <dbReference type="ARBA" id="ARBA00022859"/>
    </source>
</evidence>
<keyword evidence="4 8" id="KW-0929">Antimicrobial</keyword>
<evidence type="ECO:0000256" key="5">
    <source>
        <dbReference type="ARBA" id="ARBA00022588"/>
    </source>
</evidence>
<keyword evidence="11" id="KW-1185">Reference proteome</keyword>
<comment type="similarity">
    <text evidence="2 8">Belongs to the cecropin family.</text>
</comment>
<dbReference type="GO" id="GO:0045087">
    <property type="term" value="P:innate immune response"/>
    <property type="evidence" value="ECO:0007669"/>
    <property type="project" value="UniProtKB-KW"/>
</dbReference>
<keyword evidence="5 8" id="KW-0399">Innate immunity</keyword>
<keyword evidence="6 8" id="KW-0391">Immunity</keyword>
<keyword evidence="3" id="KW-0964">Secreted</keyword>